<evidence type="ECO:0000313" key="1">
    <source>
        <dbReference type="EMBL" id="MDQ9171993.1"/>
    </source>
</evidence>
<accession>A0ABU1BSI8</accession>
<evidence type="ECO:0000313" key="2">
    <source>
        <dbReference type="Proteomes" id="UP001225596"/>
    </source>
</evidence>
<sequence>MRYPQAVDPGALNDERSQAVCADPLVQAISLTSEVCGLPLSHAAAEMLAKDLAGFSESALMDALARCRLELQGPLKTADIVVRIEDGRPDPDEAWAMMPRTESSSVVWTDEMAQAWGVASPLLQAGDLSAAHTAFREIYTKAVLRARISRKPAHWTPSLGSDVAGRERVLLDAVKKKRISAEHAERLLPDQTIAAQAREVIKQLQLKKLH</sequence>
<gene>
    <name evidence="1" type="ORF">Q8A64_16380</name>
</gene>
<keyword evidence="2" id="KW-1185">Reference proteome</keyword>
<organism evidence="1 2">
    <name type="scientific">Keguizhuia sedimenti</name>
    <dbReference type="NCBI Taxonomy" id="3064264"/>
    <lineage>
        <taxon>Bacteria</taxon>
        <taxon>Pseudomonadati</taxon>
        <taxon>Pseudomonadota</taxon>
        <taxon>Betaproteobacteria</taxon>
        <taxon>Burkholderiales</taxon>
        <taxon>Oxalobacteraceae</taxon>
        <taxon>Keguizhuia</taxon>
    </lineage>
</organism>
<reference evidence="1 2" key="1">
    <citation type="submission" date="2023-08" db="EMBL/GenBank/DDBJ databases">
        <title>Oxalobacteraceae gen .nov., isolated from river sludge outside the plant.</title>
        <authorList>
            <person name="Zhao S.Y."/>
        </authorList>
    </citation>
    <scope>NUCLEOTIDE SEQUENCE [LARGE SCALE GENOMIC DNA]</scope>
    <source>
        <strain evidence="1 2">R-40</strain>
    </source>
</reference>
<dbReference type="RefSeq" id="WP_338437977.1">
    <property type="nucleotide sequence ID" value="NZ_JAUYVH010000014.1"/>
</dbReference>
<dbReference type="EMBL" id="JAUYVH010000014">
    <property type="protein sequence ID" value="MDQ9171993.1"/>
    <property type="molecule type" value="Genomic_DNA"/>
</dbReference>
<protein>
    <submittedName>
        <fullName evidence="1">Uncharacterized protein</fullName>
    </submittedName>
</protein>
<comment type="caution">
    <text evidence="1">The sequence shown here is derived from an EMBL/GenBank/DDBJ whole genome shotgun (WGS) entry which is preliminary data.</text>
</comment>
<proteinExistence type="predicted"/>
<name>A0ABU1BSI8_9BURK</name>
<dbReference type="Proteomes" id="UP001225596">
    <property type="component" value="Unassembled WGS sequence"/>
</dbReference>